<accession>A0A1I4DZR4</accession>
<name>A0A1I4DZR4_9PROT</name>
<gene>
    <name evidence="1" type="ORF">SAMN05216302_102435</name>
</gene>
<organism evidence="1 2">
    <name type="scientific">Nitrosomonas aestuarii</name>
    <dbReference type="NCBI Taxonomy" id="52441"/>
    <lineage>
        <taxon>Bacteria</taxon>
        <taxon>Pseudomonadati</taxon>
        <taxon>Pseudomonadota</taxon>
        <taxon>Betaproteobacteria</taxon>
        <taxon>Nitrosomonadales</taxon>
        <taxon>Nitrosomonadaceae</taxon>
        <taxon>Nitrosomonas</taxon>
    </lineage>
</organism>
<keyword evidence="2" id="KW-1185">Reference proteome</keyword>
<protein>
    <submittedName>
        <fullName evidence="1">Uncharacterized protein</fullName>
    </submittedName>
</protein>
<dbReference type="EMBL" id="FOSP01000024">
    <property type="protein sequence ID" value="SFK98439.1"/>
    <property type="molecule type" value="Genomic_DNA"/>
</dbReference>
<sequence length="135" mass="15311">MMKSILISARYWTASTILSTSKVSWVSRSNQSKNHQSDQQIVGNLAHNLNLHTIPTTFESLSVHCLQHLSLSSSHQQSETICFYIIHPHHIMRMFHGDILQNRFCCIIGMYSAGCMPRNPSMGLTPTRSTELHIC</sequence>
<evidence type="ECO:0000313" key="1">
    <source>
        <dbReference type="EMBL" id="SFK98439.1"/>
    </source>
</evidence>
<dbReference type="Proteomes" id="UP000199533">
    <property type="component" value="Unassembled WGS sequence"/>
</dbReference>
<evidence type="ECO:0000313" key="2">
    <source>
        <dbReference type="Proteomes" id="UP000199533"/>
    </source>
</evidence>
<reference evidence="2" key="1">
    <citation type="submission" date="2016-10" db="EMBL/GenBank/DDBJ databases">
        <authorList>
            <person name="Varghese N."/>
            <person name="Submissions S."/>
        </authorList>
    </citation>
    <scope>NUCLEOTIDE SEQUENCE [LARGE SCALE GENOMIC DNA]</scope>
    <source>
        <strain evidence="2">Nm69</strain>
    </source>
</reference>
<proteinExistence type="predicted"/>
<dbReference type="AlphaFoldDB" id="A0A1I4DZR4"/>